<evidence type="ECO:0000256" key="7">
    <source>
        <dbReference type="ARBA" id="ARBA00022771"/>
    </source>
</evidence>
<dbReference type="InterPro" id="IPR003877">
    <property type="entry name" value="SPRY_dom"/>
</dbReference>
<dbReference type="InterPro" id="IPR003879">
    <property type="entry name" value="Butyrophylin_SPRY"/>
</dbReference>
<dbReference type="PROSITE" id="PS50119">
    <property type="entry name" value="ZF_BBOX"/>
    <property type="match status" value="1"/>
</dbReference>
<dbReference type="PANTHER" id="PTHR24103">
    <property type="entry name" value="E3 UBIQUITIN-PROTEIN LIGASE TRIM"/>
    <property type="match status" value="1"/>
</dbReference>
<dbReference type="InterPro" id="IPR017907">
    <property type="entry name" value="Znf_RING_CS"/>
</dbReference>
<dbReference type="SMART" id="SM00589">
    <property type="entry name" value="PRY"/>
    <property type="match status" value="1"/>
</dbReference>
<feature type="domain" description="RING-type" evidence="12">
    <location>
        <begin position="16"/>
        <end position="58"/>
    </location>
</feature>
<dbReference type="InterPro" id="IPR018957">
    <property type="entry name" value="Znf_C3HC4_RING-type"/>
</dbReference>
<dbReference type="InterPro" id="IPR001870">
    <property type="entry name" value="B30.2/SPRY"/>
</dbReference>
<evidence type="ECO:0000256" key="11">
    <source>
        <dbReference type="SAM" id="Coils"/>
    </source>
</evidence>
<evidence type="ECO:0000256" key="4">
    <source>
        <dbReference type="ARBA" id="ARBA00022490"/>
    </source>
</evidence>
<keyword evidence="7 10" id="KW-0863">Zinc-finger</keyword>
<evidence type="ECO:0000256" key="3">
    <source>
        <dbReference type="ARBA" id="ARBA00009651"/>
    </source>
</evidence>
<keyword evidence="16" id="KW-1185">Reference proteome</keyword>
<name>A0A670K6I1_PODMU</name>
<dbReference type="InterPro" id="IPR013320">
    <property type="entry name" value="ConA-like_dom_sf"/>
</dbReference>
<evidence type="ECO:0000256" key="8">
    <source>
        <dbReference type="ARBA" id="ARBA00022833"/>
    </source>
</evidence>
<dbReference type="Pfam" id="PF00622">
    <property type="entry name" value="SPRY"/>
    <property type="match status" value="1"/>
</dbReference>
<evidence type="ECO:0000259" key="14">
    <source>
        <dbReference type="PROSITE" id="PS50188"/>
    </source>
</evidence>
<dbReference type="Ensembl" id="ENSPMRT00000035182.1">
    <property type="protein sequence ID" value="ENSPMRP00000033163.1"/>
    <property type="gene ID" value="ENSPMRG00000021508.1"/>
</dbReference>
<dbReference type="GO" id="GO:0008270">
    <property type="term" value="F:zinc ion binding"/>
    <property type="evidence" value="ECO:0007669"/>
    <property type="project" value="UniProtKB-KW"/>
</dbReference>
<dbReference type="FunFam" id="2.60.120.920:FF:000004">
    <property type="entry name" value="Butyrophilin subfamily 1 member A1"/>
    <property type="match status" value="1"/>
</dbReference>
<evidence type="ECO:0000313" key="16">
    <source>
        <dbReference type="Proteomes" id="UP000472272"/>
    </source>
</evidence>
<keyword evidence="8" id="KW-0862">Zinc</keyword>
<dbReference type="PROSITE" id="PS00518">
    <property type="entry name" value="ZF_RING_1"/>
    <property type="match status" value="1"/>
</dbReference>
<dbReference type="PRINTS" id="PR01407">
    <property type="entry name" value="BUTYPHLNCDUF"/>
</dbReference>
<gene>
    <name evidence="15" type="primary">LOC114588485</name>
</gene>
<evidence type="ECO:0000256" key="5">
    <source>
        <dbReference type="ARBA" id="ARBA00022699"/>
    </source>
</evidence>
<keyword evidence="6" id="KW-0479">Metal-binding</keyword>
<dbReference type="GeneTree" id="ENSGT01030000234669"/>
<dbReference type="InterPro" id="IPR000315">
    <property type="entry name" value="Znf_B-box"/>
</dbReference>
<sequence>MATADPAKHLQDEVTCSICLDYFKDPVMITECQHDFCRACITKYWKRSGASICCPDCRRTASWQSLKPNRRLANMVEAAKQLRLQLEQSPGREKMCREHKKPLSLFCKTENALICMFCERSKAHRNHRVISPERAAADYKGVLLGHLKELKKERGKILSVKSNGEKPCQDLLEEAEAKRGEIVSEFQQQRQFLEEQEQRQLARLEDIKREIEKRRKDYANKFEDEITYISDLIGEIEKKGNQSADEFLEGIGSILDRCETEKFQFPATPASADMKEKLRKFSQESASLTSYLRRVRDGSEPNCSQSNTVKSKWIRENMVFDPETAHPRYIVSPDGKALWWGNVRQNYPYSSIRFEYARCVLGMWGFSSGKHYWTVDVRNVNHWAVGVARGSVERDREINFEPYEGIWAVGFSRHDQFKALTSPPIYLDPEEGPAQIQVSLNYDAGKVSFYDAEDNTCLFIFDSIDFDGEEVFPFFRIVDSSACLQLCY</sequence>
<keyword evidence="4" id="KW-0963">Cytoplasm</keyword>
<dbReference type="Gene3D" id="3.30.160.60">
    <property type="entry name" value="Classic Zinc Finger"/>
    <property type="match status" value="1"/>
</dbReference>
<dbReference type="Proteomes" id="UP000472272">
    <property type="component" value="Chromosome 18"/>
</dbReference>
<dbReference type="PROSITE" id="PS50188">
    <property type="entry name" value="B302_SPRY"/>
    <property type="match status" value="1"/>
</dbReference>
<dbReference type="GO" id="GO:0005737">
    <property type="term" value="C:cytoplasm"/>
    <property type="evidence" value="ECO:0007669"/>
    <property type="project" value="UniProtKB-SubCell"/>
</dbReference>
<dbReference type="SMART" id="SM00336">
    <property type="entry name" value="BBOX"/>
    <property type="match status" value="1"/>
</dbReference>
<dbReference type="SUPFAM" id="SSF49899">
    <property type="entry name" value="Concanavalin A-like lectins/glucanases"/>
    <property type="match status" value="1"/>
</dbReference>
<dbReference type="AlphaFoldDB" id="A0A670K6I1"/>
<proteinExistence type="inferred from homology"/>
<keyword evidence="5" id="KW-0528">Neurotoxin</keyword>
<comment type="subcellular location">
    <subcellularLocation>
        <location evidence="1">Cytoplasm</location>
    </subcellularLocation>
</comment>
<organism evidence="15 16">
    <name type="scientific">Podarcis muralis</name>
    <name type="common">Wall lizard</name>
    <name type="synonym">Lacerta muralis</name>
    <dbReference type="NCBI Taxonomy" id="64176"/>
    <lineage>
        <taxon>Eukaryota</taxon>
        <taxon>Metazoa</taxon>
        <taxon>Chordata</taxon>
        <taxon>Craniata</taxon>
        <taxon>Vertebrata</taxon>
        <taxon>Euteleostomi</taxon>
        <taxon>Lepidosauria</taxon>
        <taxon>Squamata</taxon>
        <taxon>Bifurcata</taxon>
        <taxon>Unidentata</taxon>
        <taxon>Episquamata</taxon>
        <taxon>Laterata</taxon>
        <taxon>Lacertibaenia</taxon>
        <taxon>Lacertidae</taxon>
        <taxon>Podarcis</taxon>
    </lineage>
</organism>
<dbReference type="InterPro" id="IPR006574">
    <property type="entry name" value="PRY"/>
</dbReference>
<dbReference type="InterPro" id="IPR043136">
    <property type="entry name" value="B30.2/SPRY_sf"/>
</dbReference>
<keyword evidence="5" id="KW-0800">Toxin</keyword>
<evidence type="ECO:0000256" key="1">
    <source>
        <dbReference type="ARBA" id="ARBA00004496"/>
    </source>
</evidence>
<dbReference type="Pfam" id="PF00643">
    <property type="entry name" value="zf-B_box"/>
    <property type="match status" value="1"/>
</dbReference>
<dbReference type="Gene3D" id="3.30.40.10">
    <property type="entry name" value="Zinc/RING finger domain, C3HC4 (zinc finger)"/>
    <property type="match status" value="1"/>
</dbReference>
<comment type="similarity">
    <text evidence="2">Belongs to the TRIM/RBCC family.</text>
</comment>
<comment type="similarity">
    <text evidence="3">Belongs to the ohanin/vespryn family.</text>
</comment>
<feature type="coiled-coil region" evidence="11">
    <location>
        <begin position="183"/>
        <end position="221"/>
    </location>
</feature>
<dbReference type="SUPFAM" id="SSF57850">
    <property type="entry name" value="RING/U-box"/>
    <property type="match status" value="1"/>
</dbReference>
<dbReference type="InterPro" id="IPR013083">
    <property type="entry name" value="Znf_RING/FYVE/PHD"/>
</dbReference>
<reference evidence="15" key="2">
    <citation type="submission" date="2025-08" db="UniProtKB">
        <authorList>
            <consortium name="Ensembl"/>
        </authorList>
    </citation>
    <scope>IDENTIFICATION</scope>
</reference>
<dbReference type="Gene3D" id="2.60.120.920">
    <property type="match status" value="1"/>
</dbReference>
<keyword evidence="11" id="KW-0175">Coiled coil</keyword>
<reference evidence="15" key="3">
    <citation type="submission" date="2025-09" db="UniProtKB">
        <authorList>
            <consortium name="Ensembl"/>
        </authorList>
    </citation>
    <scope>IDENTIFICATION</scope>
</reference>
<dbReference type="CDD" id="cd16594">
    <property type="entry name" value="RING-HC_TRIM7-like_C-IV"/>
    <property type="match status" value="1"/>
</dbReference>
<dbReference type="SMART" id="SM00184">
    <property type="entry name" value="RING"/>
    <property type="match status" value="1"/>
</dbReference>
<dbReference type="SMART" id="SM00449">
    <property type="entry name" value="SPRY"/>
    <property type="match status" value="1"/>
</dbReference>
<evidence type="ECO:0000256" key="6">
    <source>
        <dbReference type="ARBA" id="ARBA00022723"/>
    </source>
</evidence>
<reference evidence="15 16" key="1">
    <citation type="journal article" date="2019" name="Proc. Natl. Acad. Sci. U.S.A.">
        <title>Regulatory changes in pterin and carotenoid genes underlie balanced color polymorphisms in the wall lizard.</title>
        <authorList>
            <person name="Andrade P."/>
            <person name="Pinho C."/>
            <person name="Perez I de Lanuza G."/>
            <person name="Afonso S."/>
            <person name="Brejcha J."/>
            <person name="Rubin C.J."/>
            <person name="Wallerman O."/>
            <person name="Pereira P."/>
            <person name="Sabatino S.J."/>
            <person name="Bellati A."/>
            <person name="Pellitteri-Rosa D."/>
            <person name="Bosakova Z."/>
            <person name="Bunikis I."/>
            <person name="Carretero M.A."/>
            <person name="Feiner N."/>
            <person name="Marsik P."/>
            <person name="Pauperio F."/>
            <person name="Salvi D."/>
            <person name="Soler L."/>
            <person name="While G.M."/>
            <person name="Uller T."/>
            <person name="Font E."/>
            <person name="Andersson L."/>
            <person name="Carneiro M."/>
        </authorList>
    </citation>
    <scope>NUCLEOTIDE SEQUENCE</scope>
</reference>
<protein>
    <submittedName>
        <fullName evidence="15">E3 ubiquitin-protein ligase TRIM39-like</fullName>
    </submittedName>
</protein>
<evidence type="ECO:0000313" key="15">
    <source>
        <dbReference type="Ensembl" id="ENSPMRP00000033163.1"/>
    </source>
</evidence>
<dbReference type="InterPro" id="IPR001841">
    <property type="entry name" value="Znf_RING"/>
</dbReference>
<dbReference type="SUPFAM" id="SSF57845">
    <property type="entry name" value="B-box zinc-binding domain"/>
    <property type="match status" value="1"/>
</dbReference>
<evidence type="ECO:0000256" key="2">
    <source>
        <dbReference type="ARBA" id="ARBA00008518"/>
    </source>
</evidence>
<dbReference type="InterPro" id="IPR050143">
    <property type="entry name" value="TRIM/RBCC"/>
</dbReference>
<evidence type="ECO:0000256" key="9">
    <source>
        <dbReference type="ARBA" id="ARBA00034460"/>
    </source>
</evidence>
<dbReference type="Pfam" id="PF00097">
    <property type="entry name" value="zf-C3HC4"/>
    <property type="match status" value="1"/>
</dbReference>
<evidence type="ECO:0000259" key="13">
    <source>
        <dbReference type="PROSITE" id="PS50119"/>
    </source>
</evidence>
<dbReference type="PROSITE" id="PS50089">
    <property type="entry name" value="ZF_RING_2"/>
    <property type="match status" value="1"/>
</dbReference>
<evidence type="ECO:0000259" key="12">
    <source>
        <dbReference type="PROSITE" id="PS50089"/>
    </source>
</evidence>
<accession>A0A670K6I1</accession>
<comment type="function">
    <text evidence="9">Neurotoxin that produces dose-dependent hypolocomotion and hyperalgesia in mice. May directly act on the central nervous system, as it is 6500-fold more potent when administered intracerebroventricularly than intraperitoneal.</text>
</comment>
<dbReference type="Pfam" id="PF13765">
    <property type="entry name" value="PRY"/>
    <property type="match status" value="1"/>
</dbReference>
<feature type="domain" description="B box-type" evidence="13">
    <location>
        <begin position="91"/>
        <end position="132"/>
    </location>
</feature>
<evidence type="ECO:0000256" key="10">
    <source>
        <dbReference type="PROSITE-ProRule" id="PRU00024"/>
    </source>
</evidence>
<feature type="domain" description="B30.2/SPRY" evidence="14">
    <location>
        <begin position="298"/>
        <end position="488"/>
    </location>
</feature>